<accession>A0A177C2E7</accession>
<feature type="transmembrane region" description="Helical" evidence="2">
    <location>
        <begin position="73"/>
        <end position="96"/>
    </location>
</feature>
<keyword evidence="5" id="KW-1185">Reference proteome</keyword>
<name>A0A177C2E7_9PLEO</name>
<keyword evidence="2" id="KW-0812">Transmembrane</keyword>
<sequence length="431" mass="46836">MYAVVISWTFAFTTGVLFQCELPRPWAVFNGKCIPMLPFWIVACLVDVLTDIGMIILPIRIISSLQLPSRKKAAIIATFALRTLLILLCITRVILLDRAIHGDWSFDSIPYAITTQAYSTISVLVACLPGLKPFMDSVRTGMLSASLAKRNAGTTFGQDSWGAQPRIASQSTIWGSVSHGRPSFPTGCPAETSISFPGPCGSISLSRPRALIACPAGAPVQVSEGLRRSASHRTVKPSATCPAEASIYLSRALSRSASHDQLRPSATCPAEASLYVSGGLGRSVSQRKPIASPFCPAEASIFFSEGQGRMRLHDRPSAPTACPAEASITFFQNQGRTRARAKPVTPTKPMLHIPTPARQPSPKSRRETPPRPPPPPEELRPDLTCFQPRLLGQNSTVVSCERKDNERHRAKRMGIITQTRQWEVKLEGGCI</sequence>
<feature type="transmembrane region" description="Helical" evidence="2">
    <location>
        <begin position="37"/>
        <end position="61"/>
    </location>
</feature>
<gene>
    <name evidence="4" type="ORF">CC84DRAFT_246350</name>
</gene>
<evidence type="ECO:0000256" key="1">
    <source>
        <dbReference type="SAM" id="MobiDB-lite"/>
    </source>
</evidence>
<dbReference type="RefSeq" id="XP_018031175.1">
    <property type="nucleotide sequence ID" value="XM_018185660.1"/>
</dbReference>
<evidence type="ECO:0000313" key="4">
    <source>
        <dbReference type="EMBL" id="OAG00810.1"/>
    </source>
</evidence>
<keyword evidence="2" id="KW-0472">Membrane</keyword>
<evidence type="ECO:0000259" key="3">
    <source>
        <dbReference type="Pfam" id="PF20684"/>
    </source>
</evidence>
<dbReference type="InterPro" id="IPR049326">
    <property type="entry name" value="Rhodopsin_dom_fungi"/>
</dbReference>
<dbReference type="OrthoDB" id="3897607at2759"/>
<feature type="region of interest" description="Disordered" evidence="1">
    <location>
        <begin position="331"/>
        <end position="382"/>
    </location>
</feature>
<reference evidence="4 5" key="1">
    <citation type="submission" date="2016-05" db="EMBL/GenBank/DDBJ databases">
        <title>Comparative analysis of secretome profiles of manganese(II)-oxidizing ascomycete fungi.</title>
        <authorList>
            <consortium name="DOE Joint Genome Institute"/>
            <person name="Zeiner C.A."/>
            <person name="Purvine S.O."/>
            <person name="Zink E.M."/>
            <person name="Wu S."/>
            <person name="Pasa-Tolic L."/>
            <person name="Chaput D.L."/>
            <person name="Haridas S."/>
            <person name="Grigoriev I.V."/>
            <person name="Santelli C.M."/>
            <person name="Hansel C.M."/>
        </authorList>
    </citation>
    <scope>NUCLEOTIDE SEQUENCE [LARGE SCALE GENOMIC DNA]</scope>
    <source>
        <strain evidence="4 5">AP3s5-JAC2a</strain>
    </source>
</reference>
<keyword evidence="2" id="KW-1133">Transmembrane helix</keyword>
<organism evidence="4 5">
    <name type="scientific">Paraphaeosphaeria sporulosa</name>
    <dbReference type="NCBI Taxonomy" id="1460663"/>
    <lineage>
        <taxon>Eukaryota</taxon>
        <taxon>Fungi</taxon>
        <taxon>Dikarya</taxon>
        <taxon>Ascomycota</taxon>
        <taxon>Pezizomycotina</taxon>
        <taxon>Dothideomycetes</taxon>
        <taxon>Pleosporomycetidae</taxon>
        <taxon>Pleosporales</taxon>
        <taxon>Massarineae</taxon>
        <taxon>Didymosphaeriaceae</taxon>
        <taxon>Paraphaeosphaeria</taxon>
    </lineage>
</organism>
<dbReference type="GeneID" id="28769146"/>
<protein>
    <recommendedName>
        <fullName evidence="3">Rhodopsin domain-containing protein</fullName>
    </recommendedName>
</protein>
<dbReference type="Proteomes" id="UP000077069">
    <property type="component" value="Unassembled WGS sequence"/>
</dbReference>
<feature type="domain" description="Rhodopsin" evidence="3">
    <location>
        <begin position="2"/>
        <end position="135"/>
    </location>
</feature>
<dbReference type="STRING" id="1460663.A0A177C2E7"/>
<dbReference type="InParanoid" id="A0A177C2E7"/>
<evidence type="ECO:0000256" key="2">
    <source>
        <dbReference type="SAM" id="Phobius"/>
    </source>
</evidence>
<evidence type="ECO:0000313" key="5">
    <source>
        <dbReference type="Proteomes" id="UP000077069"/>
    </source>
</evidence>
<feature type="transmembrane region" description="Helical" evidence="2">
    <location>
        <begin position="108"/>
        <end position="131"/>
    </location>
</feature>
<dbReference type="EMBL" id="KV441558">
    <property type="protein sequence ID" value="OAG00810.1"/>
    <property type="molecule type" value="Genomic_DNA"/>
</dbReference>
<dbReference type="AlphaFoldDB" id="A0A177C2E7"/>
<dbReference type="PANTHER" id="PTHR38794">
    <property type="entry name" value="INTEGRAL MEMBRANE PROTEIN"/>
    <property type="match status" value="1"/>
</dbReference>
<dbReference type="PANTHER" id="PTHR38794:SF3">
    <property type="entry name" value="INTEGRAL MEMBRANE PROTEIN"/>
    <property type="match status" value="1"/>
</dbReference>
<proteinExistence type="predicted"/>
<dbReference type="Pfam" id="PF20684">
    <property type="entry name" value="Fung_rhodopsin"/>
    <property type="match status" value="1"/>
</dbReference>